<dbReference type="InterPro" id="IPR057326">
    <property type="entry name" value="KR_dom"/>
</dbReference>
<feature type="domain" description="Ketoreductase" evidence="3">
    <location>
        <begin position="8"/>
        <end position="185"/>
    </location>
</feature>
<dbReference type="GO" id="GO:0016491">
    <property type="term" value="F:oxidoreductase activity"/>
    <property type="evidence" value="ECO:0007669"/>
    <property type="project" value="UniProtKB-KW"/>
</dbReference>
<dbReference type="InterPro" id="IPR002347">
    <property type="entry name" value="SDR_fam"/>
</dbReference>
<dbReference type="PRINTS" id="PR00081">
    <property type="entry name" value="GDHRDH"/>
</dbReference>
<dbReference type="Proteomes" id="UP000183561">
    <property type="component" value="Unassembled WGS sequence"/>
</dbReference>
<keyword evidence="5" id="KW-1185">Reference proteome</keyword>
<dbReference type="FunFam" id="3.40.50.720:FF:000084">
    <property type="entry name" value="Short-chain dehydrogenase reductase"/>
    <property type="match status" value="1"/>
</dbReference>
<name>A0A1H4IGI9_9NOCA</name>
<dbReference type="Pfam" id="PF13561">
    <property type="entry name" value="adh_short_C2"/>
    <property type="match status" value="1"/>
</dbReference>
<dbReference type="AlphaFoldDB" id="A0A1H4IGI9"/>
<dbReference type="PANTHER" id="PTHR24321">
    <property type="entry name" value="DEHYDROGENASES, SHORT CHAIN"/>
    <property type="match status" value="1"/>
</dbReference>
<gene>
    <name evidence="4" type="ORF">SAMN04490239_0676</name>
</gene>
<evidence type="ECO:0000313" key="4">
    <source>
        <dbReference type="EMBL" id="SEB33219.1"/>
    </source>
</evidence>
<dbReference type="InterPro" id="IPR020904">
    <property type="entry name" value="Sc_DH/Rdtase_CS"/>
</dbReference>
<dbReference type="EMBL" id="FNSV01000004">
    <property type="protein sequence ID" value="SEB33219.1"/>
    <property type="molecule type" value="Genomic_DNA"/>
</dbReference>
<protein>
    <submittedName>
        <fullName evidence="4">NAD(P)-dependent dehydrogenase, short-chain alcohol dehydrogenase family</fullName>
    </submittedName>
</protein>
<evidence type="ECO:0000256" key="2">
    <source>
        <dbReference type="ARBA" id="ARBA00023002"/>
    </source>
</evidence>
<dbReference type="PROSITE" id="PS00061">
    <property type="entry name" value="ADH_SHORT"/>
    <property type="match status" value="1"/>
</dbReference>
<dbReference type="OrthoDB" id="9803333at2"/>
<sequence>MSQRLTGRVAVVTGATGGLGAAIARRFASEGADLVLTGRRLVQGEALASELRSTGVRVDFIAGDLSDAHAVDALAASVESLHRRIDILVLNAGVISYGPFWSTTPEEFDRMFSVNVRAPWLCARRMHTMLSSGSSVIVMGSISSFTAYPDESVYCMTKSAVIQLVRGMARELADRRIRVNALCPGIVGEAGMSQDAVAASANPVAVAADNDSTVPLGRPAALDEIANGAVFLASEESSYMTGSHLVLDGGILA</sequence>
<dbReference type="Gene3D" id="3.40.50.720">
    <property type="entry name" value="NAD(P)-binding Rossmann-like Domain"/>
    <property type="match status" value="1"/>
</dbReference>
<dbReference type="SMART" id="SM00822">
    <property type="entry name" value="PKS_KR"/>
    <property type="match status" value="1"/>
</dbReference>
<reference evidence="5" key="1">
    <citation type="submission" date="2016-10" db="EMBL/GenBank/DDBJ databases">
        <authorList>
            <person name="Varghese N."/>
            <person name="Submissions S."/>
        </authorList>
    </citation>
    <scope>NUCLEOTIDE SEQUENCE [LARGE SCALE GENOMIC DNA]</scope>
    <source>
        <strain evidence="5">DSM 44498</strain>
    </source>
</reference>
<dbReference type="PRINTS" id="PR00080">
    <property type="entry name" value="SDRFAMILY"/>
</dbReference>
<evidence type="ECO:0000259" key="3">
    <source>
        <dbReference type="SMART" id="SM00822"/>
    </source>
</evidence>
<comment type="similarity">
    <text evidence="1">Belongs to the short-chain dehydrogenases/reductases (SDR) family.</text>
</comment>
<dbReference type="RefSeq" id="WP_072949105.1">
    <property type="nucleotide sequence ID" value="NZ_FNSV01000004.1"/>
</dbReference>
<dbReference type="InterPro" id="IPR036291">
    <property type="entry name" value="NAD(P)-bd_dom_sf"/>
</dbReference>
<dbReference type="SUPFAM" id="SSF51735">
    <property type="entry name" value="NAD(P)-binding Rossmann-fold domains"/>
    <property type="match status" value="1"/>
</dbReference>
<evidence type="ECO:0000313" key="5">
    <source>
        <dbReference type="Proteomes" id="UP000183561"/>
    </source>
</evidence>
<organism evidence="4 5">
    <name type="scientific">Rhodococcus koreensis</name>
    <dbReference type="NCBI Taxonomy" id="99653"/>
    <lineage>
        <taxon>Bacteria</taxon>
        <taxon>Bacillati</taxon>
        <taxon>Actinomycetota</taxon>
        <taxon>Actinomycetes</taxon>
        <taxon>Mycobacteriales</taxon>
        <taxon>Nocardiaceae</taxon>
        <taxon>Rhodococcus</taxon>
    </lineage>
</organism>
<keyword evidence="2" id="KW-0560">Oxidoreductase</keyword>
<dbReference type="CDD" id="cd05233">
    <property type="entry name" value="SDR_c"/>
    <property type="match status" value="1"/>
</dbReference>
<dbReference type="PANTHER" id="PTHR24321:SF15">
    <property type="entry name" value="OXIDOREDUCTASE UCPA"/>
    <property type="match status" value="1"/>
</dbReference>
<accession>A0A1H4IGI9</accession>
<proteinExistence type="inferred from homology"/>
<evidence type="ECO:0000256" key="1">
    <source>
        <dbReference type="ARBA" id="ARBA00006484"/>
    </source>
</evidence>